<dbReference type="InterPro" id="IPR005119">
    <property type="entry name" value="LysR_subst-bd"/>
</dbReference>
<gene>
    <name evidence="7" type="ORF">CYR55_07010</name>
</gene>
<dbReference type="Gene3D" id="3.40.190.290">
    <property type="match status" value="1"/>
</dbReference>
<dbReference type="AlphaFoldDB" id="A0A2N5EBV2"/>
<feature type="domain" description="HTH lysR-type" evidence="6">
    <location>
        <begin position="10"/>
        <end position="65"/>
    </location>
</feature>
<evidence type="ECO:0000313" key="8">
    <source>
        <dbReference type="Proteomes" id="UP000234240"/>
    </source>
</evidence>
<keyword evidence="2" id="KW-0678">Repressor</keyword>
<sequence length="321" mass="35157">MKDLKPDALWTHLHWLSVLAEQGSFTRTAERLDVSKAAVSQKIKELEQLAGVPLVRRTTRTMQLTDAGQKLVEELKAPFSEIMRSFIGIRDAQGPLRGRVRVTAPVAFARQQLVPHIIGFMRRYPQVRVQLEVSDRLVSLAAEGFDLAIRHSDTLPETHVAQRLCATRTLMVASPDYLRRHGTPEAPQQLAGHQCLYYPRGSEQPGWAFVLEQKEAQQNVPLGASPGSATVTVPVSGMFATNNSESIRDAAIAGMGIALLPDFSAQSALDAGTLVPLLAAWQPVGVFAQNLYIVRPWSAQVPRAVTAFTAYLRAVFSGETA</sequence>
<dbReference type="GO" id="GO:0003700">
    <property type="term" value="F:DNA-binding transcription factor activity"/>
    <property type="evidence" value="ECO:0007669"/>
    <property type="project" value="InterPro"/>
</dbReference>
<dbReference type="PANTHER" id="PTHR30537">
    <property type="entry name" value="HTH-TYPE TRANSCRIPTIONAL REGULATOR"/>
    <property type="match status" value="1"/>
</dbReference>
<keyword evidence="4" id="KW-0238">DNA-binding</keyword>
<dbReference type="PANTHER" id="PTHR30537:SF35">
    <property type="entry name" value="TRANSCRIPTIONAL REGULATORY PROTEIN"/>
    <property type="match status" value="1"/>
</dbReference>
<dbReference type="Gene3D" id="1.10.10.10">
    <property type="entry name" value="Winged helix-like DNA-binding domain superfamily/Winged helix DNA-binding domain"/>
    <property type="match status" value="1"/>
</dbReference>
<evidence type="ECO:0000256" key="4">
    <source>
        <dbReference type="ARBA" id="ARBA00023125"/>
    </source>
</evidence>
<dbReference type="FunFam" id="1.10.10.10:FF:000001">
    <property type="entry name" value="LysR family transcriptional regulator"/>
    <property type="match status" value="1"/>
</dbReference>
<dbReference type="PROSITE" id="PS50931">
    <property type="entry name" value="HTH_LYSR"/>
    <property type="match status" value="1"/>
</dbReference>
<evidence type="ECO:0000256" key="2">
    <source>
        <dbReference type="ARBA" id="ARBA00022491"/>
    </source>
</evidence>
<dbReference type="PRINTS" id="PR00039">
    <property type="entry name" value="HTHLYSR"/>
</dbReference>
<keyword evidence="3" id="KW-0805">Transcription regulation</keyword>
<organism evidence="7 8">
    <name type="scientific">Chimaeribacter californicus</name>
    <dbReference type="NCBI Taxonomy" id="2060067"/>
    <lineage>
        <taxon>Bacteria</taxon>
        <taxon>Pseudomonadati</taxon>
        <taxon>Pseudomonadota</taxon>
        <taxon>Gammaproteobacteria</taxon>
        <taxon>Enterobacterales</taxon>
        <taxon>Yersiniaceae</taxon>
        <taxon>Chimaeribacter</taxon>
    </lineage>
</organism>
<protein>
    <submittedName>
        <fullName evidence="7">LysR family transcriptional regulator</fullName>
    </submittedName>
</protein>
<dbReference type="RefSeq" id="WP_101815432.1">
    <property type="nucleotide sequence ID" value="NZ_PJZF01000004.1"/>
</dbReference>
<dbReference type="Pfam" id="PF00126">
    <property type="entry name" value="HTH_1"/>
    <property type="match status" value="1"/>
</dbReference>
<dbReference type="InterPro" id="IPR036390">
    <property type="entry name" value="WH_DNA-bd_sf"/>
</dbReference>
<dbReference type="GO" id="GO:0043565">
    <property type="term" value="F:sequence-specific DNA binding"/>
    <property type="evidence" value="ECO:0007669"/>
    <property type="project" value="TreeGrafter"/>
</dbReference>
<evidence type="ECO:0000259" key="6">
    <source>
        <dbReference type="PROSITE" id="PS50931"/>
    </source>
</evidence>
<dbReference type="SUPFAM" id="SSF46785">
    <property type="entry name" value="Winged helix' DNA-binding domain"/>
    <property type="match status" value="1"/>
</dbReference>
<dbReference type="Proteomes" id="UP000234240">
    <property type="component" value="Unassembled WGS sequence"/>
</dbReference>
<dbReference type="CDD" id="cd08422">
    <property type="entry name" value="PBP2_CrgA_like"/>
    <property type="match status" value="1"/>
</dbReference>
<evidence type="ECO:0000313" key="7">
    <source>
        <dbReference type="EMBL" id="PLR39617.1"/>
    </source>
</evidence>
<dbReference type="InterPro" id="IPR036388">
    <property type="entry name" value="WH-like_DNA-bd_sf"/>
</dbReference>
<dbReference type="EMBL" id="PJZF01000004">
    <property type="protein sequence ID" value="PLR39617.1"/>
    <property type="molecule type" value="Genomic_DNA"/>
</dbReference>
<dbReference type="InterPro" id="IPR058163">
    <property type="entry name" value="LysR-type_TF_proteobact-type"/>
</dbReference>
<proteinExistence type="inferred from homology"/>
<keyword evidence="8" id="KW-1185">Reference proteome</keyword>
<dbReference type="Pfam" id="PF03466">
    <property type="entry name" value="LysR_substrate"/>
    <property type="match status" value="1"/>
</dbReference>
<evidence type="ECO:0000256" key="3">
    <source>
        <dbReference type="ARBA" id="ARBA00023015"/>
    </source>
</evidence>
<dbReference type="GO" id="GO:0006351">
    <property type="term" value="P:DNA-templated transcription"/>
    <property type="evidence" value="ECO:0007669"/>
    <property type="project" value="TreeGrafter"/>
</dbReference>
<dbReference type="OrthoDB" id="9815676at2"/>
<comment type="similarity">
    <text evidence="1">Belongs to the LysR transcriptional regulatory family.</text>
</comment>
<dbReference type="SUPFAM" id="SSF53850">
    <property type="entry name" value="Periplasmic binding protein-like II"/>
    <property type="match status" value="1"/>
</dbReference>
<dbReference type="InterPro" id="IPR000847">
    <property type="entry name" value="LysR_HTH_N"/>
</dbReference>
<name>A0A2N5EBV2_9GAMM</name>
<reference evidence="7 8" key="1">
    <citation type="submission" date="2017-12" db="EMBL/GenBank/DDBJ databases">
        <title>Characterization of six clinical isolates of Enterochimera gen. nov., a novel genus of the Yersiniaciae family and the three species Enterochimera arupensis sp. nov., Enterochimera coloradensis sp. nov, and Enterochimera californica sp. nov.</title>
        <authorList>
            <person name="Rossi A."/>
            <person name="Fisher M."/>
        </authorList>
    </citation>
    <scope>NUCLEOTIDE SEQUENCE [LARGE SCALE GENOMIC DNA]</scope>
    <source>
        <strain evidence="8">2015-Iso6</strain>
    </source>
</reference>
<evidence type="ECO:0000256" key="1">
    <source>
        <dbReference type="ARBA" id="ARBA00009437"/>
    </source>
</evidence>
<comment type="caution">
    <text evidence="7">The sequence shown here is derived from an EMBL/GenBank/DDBJ whole genome shotgun (WGS) entry which is preliminary data.</text>
</comment>
<accession>A0A2N5EBV2</accession>
<evidence type="ECO:0000256" key="5">
    <source>
        <dbReference type="ARBA" id="ARBA00023163"/>
    </source>
</evidence>
<keyword evidence="5" id="KW-0804">Transcription</keyword>